<keyword evidence="2" id="KW-0238">DNA-binding</keyword>
<dbReference type="PANTHER" id="PTHR46796">
    <property type="entry name" value="HTH-TYPE TRANSCRIPTIONAL ACTIVATOR RHAS-RELATED"/>
    <property type="match status" value="1"/>
</dbReference>
<evidence type="ECO:0000256" key="2">
    <source>
        <dbReference type="ARBA" id="ARBA00023125"/>
    </source>
</evidence>
<feature type="domain" description="HTH araC/xylS-type" evidence="4">
    <location>
        <begin position="155"/>
        <end position="253"/>
    </location>
</feature>
<name>A0A328AZI2_9CAUL</name>
<dbReference type="GO" id="GO:0043565">
    <property type="term" value="F:sequence-specific DNA binding"/>
    <property type="evidence" value="ECO:0007669"/>
    <property type="project" value="InterPro"/>
</dbReference>
<dbReference type="PANTHER" id="PTHR46796:SF14">
    <property type="entry name" value="TRANSCRIPTIONAL REGULATORY PROTEIN"/>
    <property type="match status" value="1"/>
</dbReference>
<dbReference type="InterPro" id="IPR050204">
    <property type="entry name" value="AraC_XylS_family_regulators"/>
</dbReference>
<evidence type="ECO:0000259" key="4">
    <source>
        <dbReference type="PROSITE" id="PS01124"/>
    </source>
</evidence>
<dbReference type="GO" id="GO:0003700">
    <property type="term" value="F:DNA-binding transcription factor activity"/>
    <property type="evidence" value="ECO:0007669"/>
    <property type="project" value="InterPro"/>
</dbReference>
<dbReference type="Gene3D" id="1.10.10.60">
    <property type="entry name" value="Homeodomain-like"/>
    <property type="match status" value="1"/>
</dbReference>
<organism evidence="5 6">
    <name type="scientific">Phenylobacterium hankyongense</name>
    <dbReference type="NCBI Taxonomy" id="1813876"/>
    <lineage>
        <taxon>Bacteria</taxon>
        <taxon>Pseudomonadati</taxon>
        <taxon>Pseudomonadota</taxon>
        <taxon>Alphaproteobacteria</taxon>
        <taxon>Caulobacterales</taxon>
        <taxon>Caulobacteraceae</taxon>
        <taxon>Phenylobacterium</taxon>
    </lineage>
</organism>
<evidence type="ECO:0000256" key="1">
    <source>
        <dbReference type="ARBA" id="ARBA00023015"/>
    </source>
</evidence>
<reference evidence="6" key="1">
    <citation type="submission" date="2018-05" db="EMBL/GenBank/DDBJ databases">
        <authorList>
            <person name="Li X."/>
        </authorList>
    </citation>
    <scope>NUCLEOTIDE SEQUENCE [LARGE SCALE GENOMIC DNA]</scope>
    <source>
        <strain evidence="6">HKS-05</strain>
    </source>
</reference>
<dbReference type="Pfam" id="PF12833">
    <property type="entry name" value="HTH_18"/>
    <property type="match status" value="1"/>
</dbReference>
<proteinExistence type="predicted"/>
<evidence type="ECO:0000256" key="3">
    <source>
        <dbReference type="ARBA" id="ARBA00023163"/>
    </source>
</evidence>
<dbReference type="InterPro" id="IPR018060">
    <property type="entry name" value="HTH_AraC"/>
</dbReference>
<protein>
    <recommendedName>
        <fullName evidence="4">HTH araC/xylS-type domain-containing protein</fullName>
    </recommendedName>
</protein>
<dbReference type="SUPFAM" id="SSF46689">
    <property type="entry name" value="Homeodomain-like"/>
    <property type="match status" value="2"/>
</dbReference>
<gene>
    <name evidence="5" type="ORF">DJ021_07140</name>
</gene>
<dbReference type="AlphaFoldDB" id="A0A328AZI2"/>
<accession>A0A328AZI2</accession>
<sequence length="263" mass="28798">MALQAGSVRVRHQEAGPFHLSYRGEQPVLLFLFGPARGDTIERSAVCRSGSFAVLSPGASLELHIPDALEVLAVAYDGPGFGAPRTLGAESRRDLVDPGVRTLAHEMRRVLLRERRPSLEYVEGLARSMLVRALQVIGSTPARRRPAAMTPLKLRRVAEHVAARLDVSVSVAELAELSGMSRTHFTRSFQSATGQTPHRFILTQRLEAVLRLLDEGAQDLSVVAARTGFSSHAHMTTAFKQAFGRTPADYRRIRDFRLAAAQG</sequence>
<dbReference type="SMART" id="SM00342">
    <property type="entry name" value="HTH_ARAC"/>
    <property type="match status" value="1"/>
</dbReference>
<keyword evidence="3" id="KW-0804">Transcription</keyword>
<dbReference type="PROSITE" id="PS01124">
    <property type="entry name" value="HTH_ARAC_FAMILY_2"/>
    <property type="match status" value="1"/>
</dbReference>
<keyword evidence="6" id="KW-1185">Reference proteome</keyword>
<evidence type="ECO:0000313" key="6">
    <source>
        <dbReference type="Proteomes" id="UP000249842"/>
    </source>
</evidence>
<dbReference type="EMBL" id="QFYP01000001">
    <property type="protein sequence ID" value="RAK59591.1"/>
    <property type="molecule type" value="Genomic_DNA"/>
</dbReference>
<dbReference type="Proteomes" id="UP000249842">
    <property type="component" value="Unassembled WGS sequence"/>
</dbReference>
<dbReference type="InterPro" id="IPR009057">
    <property type="entry name" value="Homeodomain-like_sf"/>
</dbReference>
<comment type="caution">
    <text evidence="5">The sequence shown here is derived from an EMBL/GenBank/DDBJ whole genome shotgun (WGS) entry which is preliminary data.</text>
</comment>
<keyword evidence="1" id="KW-0805">Transcription regulation</keyword>
<evidence type="ECO:0000313" key="5">
    <source>
        <dbReference type="EMBL" id="RAK59591.1"/>
    </source>
</evidence>